<name>A0A2T2NU26_CORCC</name>
<sequence>MASMACGGLRCARRPTPTPAPASASASTPTARHGPVQLPAHLPTALRRDAAAPSVASVRRASSQHRRCFVSPGSTCLPTAALHPSVAPRAAPATTATAATTAASIWTPCWTNSSATRRSPLGCFLDAAYAARIPRVAGGR</sequence>
<dbReference type="AlphaFoldDB" id="A0A2T2NU26"/>
<keyword evidence="3" id="KW-1185">Reference proteome</keyword>
<evidence type="ECO:0000313" key="3">
    <source>
        <dbReference type="Proteomes" id="UP000240883"/>
    </source>
</evidence>
<evidence type="ECO:0000313" key="2">
    <source>
        <dbReference type="EMBL" id="PSN68941.1"/>
    </source>
</evidence>
<evidence type="ECO:0000256" key="1">
    <source>
        <dbReference type="SAM" id="MobiDB-lite"/>
    </source>
</evidence>
<feature type="region of interest" description="Disordered" evidence="1">
    <location>
        <begin position="1"/>
        <end position="42"/>
    </location>
</feature>
<gene>
    <name evidence="2" type="ORF">BS50DRAFT_572121</name>
</gene>
<accession>A0A2T2NU26</accession>
<organism evidence="2 3">
    <name type="scientific">Corynespora cassiicola Philippines</name>
    <dbReference type="NCBI Taxonomy" id="1448308"/>
    <lineage>
        <taxon>Eukaryota</taxon>
        <taxon>Fungi</taxon>
        <taxon>Dikarya</taxon>
        <taxon>Ascomycota</taxon>
        <taxon>Pezizomycotina</taxon>
        <taxon>Dothideomycetes</taxon>
        <taxon>Pleosporomycetidae</taxon>
        <taxon>Pleosporales</taxon>
        <taxon>Corynesporascaceae</taxon>
        <taxon>Corynespora</taxon>
    </lineage>
</organism>
<dbReference type="EMBL" id="KZ678133">
    <property type="protein sequence ID" value="PSN68941.1"/>
    <property type="molecule type" value="Genomic_DNA"/>
</dbReference>
<protein>
    <submittedName>
        <fullName evidence="2">Uncharacterized protein</fullName>
    </submittedName>
</protein>
<proteinExistence type="predicted"/>
<feature type="compositionally biased region" description="Low complexity" evidence="1">
    <location>
        <begin position="21"/>
        <end position="32"/>
    </location>
</feature>
<dbReference type="Proteomes" id="UP000240883">
    <property type="component" value="Unassembled WGS sequence"/>
</dbReference>
<reference evidence="2 3" key="1">
    <citation type="journal article" date="2018" name="Front. Microbiol.">
        <title>Genome-Wide Analysis of Corynespora cassiicola Leaf Fall Disease Putative Effectors.</title>
        <authorList>
            <person name="Lopez D."/>
            <person name="Ribeiro S."/>
            <person name="Label P."/>
            <person name="Fumanal B."/>
            <person name="Venisse J.S."/>
            <person name="Kohler A."/>
            <person name="de Oliveira R.R."/>
            <person name="Labutti K."/>
            <person name="Lipzen A."/>
            <person name="Lail K."/>
            <person name="Bauer D."/>
            <person name="Ohm R.A."/>
            <person name="Barry K.W."/>
            <person name="Spatafora J."/>
            <person name="Grigoriev I.V."/>
            <person name="Martin F.M."/>
            <person name="Pujade-Renaud V."/>
        </authorList>
    </citation>
    <scope>NUCLEOTIDE SEQUENCE [LARGE SCALE GENOMIC DNA]</scope>
    <source>
        <strain evidence="2 3">Philippines</strain>
    </source>
</reference>